<keyword evidence="2" id="KW-1003">Cell membrane</keyword>
<evidence type="ECO:0000256" key="5">
    <source>
        <dbReference type="ARBA" id="ARBA00023136"/>
    </source>
</evidence>
<dbReference type="Proteomes" id="UP000256708">
    <property type="component" value="Unassembled WGS sequence"/>
</dbReference>
<protein>
    <recommendedName>
        <fullName evidence="9">Prenyltransferase</fullName>
    </recommendedName>
</protein>
<accession>A0A3D8LB08</accession>
<dbReference type="RefSeq" id="WP_115566257.1">
    <property type="nucleotide sequence ID" value="NZ_QRGR01000014.1"/>
</dbReference>
<dbReference type="InterPro" id="IPR000537">
    <property type="entry name" value="UbiA_prenyltransferase"/>
</dbReference>
<keyword evidence="3 6" id="KW-0812">Transmembrane</keyword>
<proteinExistence type="predicted"/>
<keyword evidence="5 6" id="KW-0472">Membrane</keyword>
<feature type="transmembrane region" description="Helical" evidence="6">
    <location>
        <begin position="12"/>
        <end position="32"/>
    </location>
</feature>
<organism evidence="7 8">
    <name type="scientific">Pontibacter diazotrophicus</name>
    <dbReference type="NCBI Taxonomy" id="1400979"/>
    <lineage>
        <taxon>Bacteria</taxon>
        <taxon>Pseudomonadati</taxon>
        <taxon>Bacteroidota</taxon>
        <taxon>Cytophagia</taxon>
        <taxon>Cytophagales</taxon>
        <taxon>Hymenobacteraceae</taxon>
        <taxon>Pontibacter</taxon>
    </lineage>
</organism>
<evidence type="ECO:0000256" key="2">
    <source>
        <dbReference type="ARBA" id="ARBA00022475"/>
    </source>
</evidence>
<dbReference type="InterPro" id="IPR044878">
    <property type="entry name" value="UbiA_sf"/>
</dbReference>
<dbReference type="GO" id="GO:0016020">
    <property type="term" value="C:membrane"/>
    <property type="evidence" value="ECO:0007669"/>
    <property type="project" value="UniProtKB-SubCell"/>
</dbReference>
<evidence type="ECO:0000313" key="7">
    <source>
        <dbReference type="EMBL" id="RDV14578.1"/>
    </source>
</evidence>
<dbReference type="GO" id="GO:0016765">
    <property type="term" value="F:transferase activity, transferring alkyl or aryl (other than methyl) groups"/>
    <property type="evidence" value="ECO:0007669"/>
    <property type="project" value="InterPro"/>
</dbReference>
<gene>
    <name evidence="7" type="ORF">DXT99_14365</name>
</gene>
<feature type="transmembrane region" description="Helical" evidence="6">
    <location>
        <begin position="213"/>
        <end position="237"/>
    </location>
</feature>
<evidence type="ECO:0000256" key="4">
    <source>
        <dbReference type="ARBA" id="ARBA00022989"/>
    </source>
</evidence>
<feature type="transmembrane region" description="Helical" evidence="6">
    <location>
        <begin position="169"/>
        <end position="192"/>
    </location>
</feature>
<evidence type="ECO:0000256" key="1">
    <source>
        <dbReference type="ARBA" id="ARBA00004141"/>
    </source>
</evidence>
<feature type="transmembrane region" description="Helical" evidence="6">
    <location>
        <begin position="143"/>
        <end position="163"/>
    </location>
</feature>
<name>A0A3D8LB08_9BACT</name>
<reference evidence="8" key="1">
    <citation type="submission" date="2018-08" db="EMBL/GenBank/DDBJ databases">
        <authorList>
            <person name="Liu Z.-W."/>
            <person name="Du Z.-J."/>
        </authorList>
    </citation>
    <scope>NUCLEOTIDE SEQUENCE [LARGE SCALE GENOMIC DNA]</scope>
    <source>
        <strain evidence="8">H4X</strain>
    </source>
</reference>
<comment type="caution">
    <text evidence="7">The sequence shown here is derived from an EMBL/GenBank/DDBJ whole genome shotgun (WGS) entry which is preliminary data.</text>
</comment>
<evidence type="ECO:0008006" key="9">
    <source>
        <dbReference type="Google" id="ProtNLM"/>
    </source>
</evidence>
<comment type="subcellular location">
    <subcellularLocation>
        <location evidence="1">Membrane</location>
        <topology evidence="1">Multi-pass membrane protein</topology>
    </subcellularLocation>
</comment>
<dbReference type="Pfam" id="PF01040">
    <property type="entry name" value="UbiA"/>
    <property type="match status" value="1"/>
</dbReference>
<evidence type="ECO:0000256" key="3">
    <source>
        <dbReference type="ARBA" id="ARBA00022692"/>
    </source>
</evidence>
<feature type="transmembrane region" description="Helical" evidence="6">
    <location>
        <begin position="113"/>
        <end position="131"/>
    </location>
</feature>
<sequence length="297" mass="34095">MASNLWAYFKERFPVINMALFAILFLTVHAVATWFSSVAGPSAFGWKEVLGIVATISFFYRLRVFDEIKDYDLDAINHPQRVLQSGRVSIKQLVTLAIVGAVLEFAWAWMMGIPTFVCWALAVGYSLLMRYEFFVSEYLKKRLVLYAITHMLIMPLVILWIWSAYVQNYGISTTFLMLAMLSLLGGFSFEIARKIHAQEAERELVDSYSKSMGYVVAIVSVLVILLLGIAVQSYLLWMLQARLWPFVLLGVLYLATLSLYLFSIRRPQEKTLKMAEVFVSLFMLVSYLSIIVEVYFR</sequence>
<dbReference type="AlphaFoldDB" id="A0A3D8LB08"/>
<keyword evidence="4 6" id="KW-1133">Transmembrane helix</keyword>
<dbReference type="EMBL" id="QRGR01000014">
    <property type="protein sequence ID" value="RDV14578.1"/>
    <property type="molecule type" value="Genomic_DNA"/>
</dbReference>
<dbReference type="Gene3D" id="1.10.357.140">
    <property type="entry name" value="UbiA prenyltransferase"/>
    <property type="match status" value="1"/>
</dbReference>
<evidence type="ECO:0000313" key="8">
    <source>
        <dbReference type="Proteomes" id="UP000256708"/>
    </source>
</evidence>
<dbReference type="OrthoDB" id="6456825at2"/>
<keyword evidence="8" id="KW-1185">Reference proteome</keyword>
<feature type="transmembrane region" description="Helical" evidence="6">
    <location>
        <begin position="243"/>
        <end position="262"/>
    </location>
</feature>
<feature type="transmembrane region" description="Helical" evidence="6">
    <location>
        <begin position="274"/>
        <end position="296"/>
    </location>
</feature>
<evidence type="ECO:0000256" key="6">
    <source>
        <dbReference type="SAM" id="Phobius"/>
    </source>
</evidence>